<keyword evidence="2" id="KW-1185">Reference proteome</keyword>
<dbReference type="EMBL" id="CM037618">
    <property type="protein sequence ID" value="KAH8001008.1"/>
    <property type="molecule type" value="Genomic_DNA"/>
</dbReference>
<reference evidence="1" key="1">
    <citation type="submission" date="2021-08" db="EMBL/GenBank/DDBJ databases">
        <title>The first chromosome-level gecko genome reveals the dynamic sex chromosomes of Neotropical dwarf geckos (Sphaerodactylidae: Sphaerodactylus).</title>
        <authorList>
            <person name="Pinto B.J."/>
            <person name="Keating S.E."/>
            <person name="Gamble T."/>
        </authorList>
    </citation>
    <scope>NUCLEOTIDE SEQUENCE</scope>
    <source>
        <strain evidence="1">TG3544</strain>
    </source>
</reference>
<sequence>MVRDASGAPRLVVQNCKTLMSGVKLKSELLKPLDGVVGNLLNNLLPGVLCPVIELVVNVLNTLLGTINSICPFGVLGQLHYTLAGLPVFQDQHILLNLNLMITDLEGKKTINLPPVRLPVLPEPAAGDHVSQLVLPGELISTLIGSLGSKGLLNADITQQTLRGNVPMTTSALQSLIPALPQKPMEAEATADLQGNETAGGDRQRPKPTISKGNVHQGVPSLPLVVRIRLNELPRVSLQNGEVFVSLATSIEVLAHTRFGSKQLFELAATVGLSGKITPGLAKLSITLSLKSLNLRVASSVLGSINYKREFRLAVVPSKGVFHVMLGHRHHELTSQHDFTVSVYHCVENLLSRDIGAALETMHCMSNREEGQEESETETKQ</sequence>
<accession>A0ACB8F6Q8</accession>
<organism evidence="1 2">
    <name type="scientific">Sphaerodactylus townsendi</name>
    <dbReference type="NCBI Taxonomy" id="933632"/>
    <lineage>
        <taxon>Eukaryota</taxon>
        <taxon>Metazoa</taxon>
        <taxon>Chordata</taxon>
        <taxon>Craniata</taxon>
        <taxon>Vertebrata</taxon>
        <taxon>Euteleostomi</taxon>
        <taxon>Lepidosauria</taxon>
        <taxon>Squamata</taxon>
        <taxon>Bifurcata</taxon>
        <taxon>Gekkota</taxon>
        <taxon>Sphaerodactylidae</taxon>
        <taxon>Sphaerodactylus</taxon>
    </lineage>
</organism>
<evidence type="ECO:0000313" key="1">
    <source>
        <dbReference type="EMBL" id="KAH8001008.1"/>
    </source>
</evidence>
<protein>
    <submittedName>
        <fullName evidence="1">Uncharacterized protein</fullName>
    </submittedName>
</protein>
<evidence type="ECO:0000313" key="2">
    <source>
        <dbReference type="Proteomes" id="UP000827872"/>
    </source>
</evidence>
<dbReference type="Proteomes" id="UP000827872">
    <property type="component" value="Linkage Group LG05"/>
</dbReference>
<name>A0ACB8F6Q8_9SAUR</name>
<proteinExistence type="predicted"/>
<comment type="caution">
    <text evidence="1">The sequence shown here is derived from an EMBL/GenBank/DDBJ whole genome shotgun (WGS) entry which is preliminary data.</text>
</comment>
<gene>
    <name evidence="1" type="ORF">K3G42_030321</name>
</gene>